<dbReference type="EMBL" id="MGGP01000018">
    <property type="protein sequence ID" value="OGM32096.1"/>
    <property type="molecule type" value="Genomic_DNA"/>
</dbReference>
<organism evidence="1 2">
    <name type="scientific">Candidatus Woesebacteria bacterium RIFCSPHIGHO2_01_FULL_44_21</name>
    <dbReference type="NCBI Taxonomy" id="1802503"/>
    <lineage>
        <taxon>Bacteria</taxon>
        <taxon>Candidatus Woeseibacteriota</taxon>
    </lineage>
</organism>
<reference evidence="1 2" key="1">
    <citation type="journal article" date="2016" name="Nat. Commun.">
        <title>Thousands of microbial genomes shed light on interconnected biogeochemical processes in an aquifer system.</title>
        <authorList>
            <person name="Anantharaman K."/>
            <person name="Brown C.T."/>
            <person name="Hug L.A."/>
            <person name="Sharon I."/>
            <person name="Castelle C.J."/>
            <person name="Probst A.J."/>
            <person name="Thomas B.C."/>
            <person name="Singh A."/>
            <person name="Wilkins M.J."/>
            <person name="Karaoz U."/>
            <person name="Brodie E.L."/>
            <person name="Williams K.H."/>
            <person name="Hubbard S.S."/>
            <person name="Banfield J.F."/>
        </authorList>
    </citation>
    <scope>NUCLEOTIDE SEQUENCE [LARGE SCALE GENOMIC DNA]</scope>
</reference>
<proteinExistence type="predicted"/>
<accession>A0A1F7YXL6</accession>
<name>A0A1F7YXL6_9BACT</name>
<protein>
    <submittedName>
        <fullName evidence="1">Uncharacterized protein</fullName>
    </submittedName>
</protein>
<dbReference type="InterPro" id="IPR022148">
    <property type="entry name" value="CopG_antitoxin"/>
</dbReference>
<dbReference type="AlphaFoldDB" id="A0A1F7YXL6"/>
<gene>
    <name evidence="1" type="ORF">A2803_00840</name>
</gene>
<dbReference type="Pfam" id="PF12441">
    <property type="entry name" value="CopG_antitoxin"/>
    <property type="match status" value="1"/>
</dbReference>
<evidence type="ECO:0000313" key="2">
    <source>
        <dbReference type="Proteomes" id="UP000178870"/>
    </source>
</evidence>
<sequence length="87" mass="9955">MNKKIPKFKSIAEEADFWDTHDFTDYTESFRPVKVKFAKPLKHTFELPLGKSLINSLETEAGKKGMSTVALITTWLSEKLKDKHVNA</sequence>
<comment type="caution">
    <text evidence="1">The sequence shown here is derived from an EMBL/GenBank/DDBJ whole genome shotgun (WGS) entry which is preliminary data.</text>
</comment>
<dbReference type="Proteomes" id="UP000178870">
    <property type="component" value="Unassembled WGS sequence"/>
</dbReference>
<evidence type="ECO:0000313" key="1">
    <source>
        <dbReference type="EMBL" id="OGM32096.1"/>
    </source>
</evidence>